<dbReference type="PANTHER" id="PTHR33048:SF96">
    <property type="entry name" value="INTEGRAL MEMBRANE PROTEIN"/>
    <property type="match status" value="1"/>
</dbReference>
<feature type="transmembrane region" description="Helical" evidence="6">
    <location>
        <begin position="50"/>
        <end position="70"/>
    </location>
</feature>
<feature type="transmembrane region" description="Helical" evidence="6">
    <location>
        <begin position="90"/>
        <end position="113"/>
    </location>
</feature>
<dbReference type="Proteomes" id="UP000304947">
    <property type="component" value="Unassembled WGS sequence"/>
</dbReference>
<evidence type="ECO:0000256" key="1">
    <source>
        <dbReference type="ARBA" id="ARBA00004141"/>
    </source>
</evidence>
<dbReference type="InterPro" id="IPR052337">
    <property type="entry name" value="SAT4-like"/>
</dbReference>
<gene>
    <name evidence="8" type="ORF">D6C83_02132</name>
</gene>
<dbReference type="PANTHER" id="PTHR33048">
    <property type="entry name" value="PTH11-LIKE INTEGRAL MEMBRANE PROTEIN (AFU_ORTHOLOGUE AFUA_5G11245)"/>
    <property type="match status" value="1"/>
</dbReference>
<keyword evidence="3 6" id="KW-1133">Transmembrane helix</keyword>
<keyword evidence="4 6" id="KW-0472">Membrane</keyword>
<feature type="transmembrane region" description="Helical" evidence="6">
    <location>
        <begin position="205"/>
        <end position="223"/>
    </location>
</feature>
<evidence type="ECO:0000313" key="8">
    <source>
        <dbReference type="EMBL" id="TIA67028.1"/>
    </source>
</evidence>
<comment type="caution">
    <text evidence="8">The sequence shown here is derived from an EMBL/GenBank/DDBJ whole genome shotgun (WGS) entry which is preliminary data.</text>
</comment>
<sequence>MHPDVDEFGLDPISTIVVGGVMLLLTGIALSMRVYVRGFLIKAFGWDDRLLIIAFFLYSGNCIILIFMGATQAINGVEEASATRKLGKLAISGITVWNATEIFIKLSAAVFFLRIVQEKWQKRTILVSVILYVAVMTTVILLTIFQCGVPSNILIHKNCLDWDTVMGPISYFSGALTAATDWIFVLTTVSLVLKTKMPPRAKLSVCLLLSLAAMGSIVSISRIPFIRGGRVQLATASKLPKVVILAAIEAGIGIIALSLATLRPLVKTWMDAISSKAWSSSEDLERQAAPHRAVPAFVVAGASSGVEDLEIIDIEMARPRDKRADSHWAGPVIATISMPSEISGRYGVLDSVYSADKHERKRETY</sequence>
<evidence type="ECO:0000256" key="3">
    <source>
        <dbReference type="ARBA" id="ARBA00022989"/>
    </source>
</evidence>
<feature type="transmembrane region" description="Helical" evidence="6">
    <location>
        <begin position="169"/>
        <end position="193"/>
    </location>
</feature>
<dbReference type="Pfam" id="PF20684">
    <property type="entry name" value="Fung_rhodopsin"/>
    <property type="match status" value="1"/>
</dbReference>
<accession>A0A4T0E0A6</accession>
<keyword evidence="2 6" id="KW-0812">Transmembrane</keyword>
<reference evidence="8 9" key="1">
    <citation type="submission" date="2018-10" db="EMBL/GenBank/DDBJ databases">
        <title>Fifty Aureobasidium pullulans genomes reveal a recombining polyextremotolerant generalist.</title>
        <authorList>
            <person name="Gostincar C."/>
            <person name="Turk M."/>
            <person name="Zajc J."/>
            <person name="Gunde-Cimerman N."/>
        </authorList>
    </citation>
    <scope>NUCLEOTIDE SEQUENCE [LARGE SCALE GENOMIC DNA]</scope>
    <source>
        <strain evidence="8 9">EXF-3380</strain>
    </source>
</reference>
<evidence type="ECO:0000256" key="4">
    <source>
        <dbReference type="ARBA" id="ARBA00023136"/>
    </source>
</evidence>
<comment type="similarity">
    <text evidence="5">Belongs to the SAT4 family.</text>
</comment>
<feature type="domain" description="Rhodopsin" evidence="7">
    <location>
        <begin position="32"/>
        <end position="267"/>
    </location>
</feature>
<proteinExistence type="inferred from homology"/>
<comment type="subcellular location">
    <subcellularLocation>
        <location evidence="1">Membrane</location>
        <topology evidence="1">Multi-pass membrane protein</topology>
    </subcellularLocation>
</comment>
<feature type="transmembrane region" description="Helical" evidence="6">
    <location>
        <begin position="125"/>
        <end position="149"/>
    </location>
</feature>
<dbReference type="InterPro" id="IPR049326">
    <property type="entry name" value="Rhodopsin_dom_fungi"/>
</dbReference>
<feature type="transmembrane region" description="Helical" evidence="6">
    <location>
        <begin position="12"/>
        <end position="30"/>
    </location>
</feature>
<evidence type="ECO:0000313" key="9">
    <source>
        <dbReference type="Proteomes" id="UP000304947"/>
    </source>
</evidence>
<evidence type="ECO:0000256" key="6">
    <source>
        <dbReference type="SAM" id="Phobius"/>
    </source>
</evidence>
<name>A0A4T0E0A6_AURPU</name>
<dbReference type="EMBL" id="QZBU01000436">
    <property type="protein sequence ID" value="TIA67028.1"/>
    <property type="molecule type" value="Genomic_DNA"/>
</dbReference>
<dbReference type="GO" id="GO:0016020">
    <property type="term" value="C:membrane"/>
    <property type="evidence" value="ECO:0007669"/>
    <property type="project" value="UniProtKB-SubCell"/>
</dbReference>
<organism evidence="8 9">
    <name type="scientific">Aureobasidium pullulans</name>
    <name type="common">Black yeast</name>
    <name type="synonym">Pullularia pullulans</name>
    <dbReference type="NCBI Taxonomy" id="5580"/>
    <lineage>
        <taxon>Eukaryota</taxon>
        <taxon>Fungi</taxon>
        <taxon>Dikarya</taxon>
        <taxon>Ascomycota</taxon>
        <taxon>Pezizomycotina</taxon>
        <taxon>Dothideomycetes</taxon>
        <taxon>Dothideomycetidae</taxon>
        <taxon>Dothideales</taxon>
        <taxon>Saccotheciaceae</taxon>
        <taxon>Aureobasidium</taxon>
    </lineage>
</organism>
<evidence type="ECO:0000256" key="2">
    <source>
        <dbReference type="ARBA" id="ARBA00022692"/>
    </source>
</evidence>
<evidence type="ECO:0000256" key="5">
    <source>
        <dbReference type="ARBA" id="ARBA00038359"/>
    </source>
</evidence>
<feature type="transmembrane region" description="Helical" evidence="6">
    <location>
        <begin position="243"/>
        <end position="266"/>
    </location>
</feature>
<dbReference type="AlphaFoldDB" id="A0A4T0E0A6"/>
<protein>
    <recommendedName>
        <fullName evidence="7">Rhodopsin domain-containing protein</fullName>
    </recommendedName>
</protein>
<evidence type="ECO:0000259" key="7">
    <source>
        <dbReference type="Pfam" id="PF20684"/>
    </source>
</evidence>